<dbReference type="EnsemblMetazoa" id="XM_003382703.2">
    <property type="protein sequence ID" value="XP_003382751.1"/>
    <property type="gene ID" value="LOC100631684"/>
</dbReference>
<keyword evidence="4" id="KW-1185">Reference proteome</keyword>
<feature type="domain" description="Ubiquitin-like" evidence="2">
    <location>
        <begin position="701"/>
        <end position="768"/>
    </location>
</feature>
<evidence type="ECO:0000313" key="4">
    <source>
        <dbReference type="Proteomes" id="UP000007879"/>
    </source>
</evidence>
<evidence type="ECO:0000259" key="2">
    <source>
        <dbReference type="PROSITE" id="PS50053"/>
    </source>
</evidence>
<feature type="compositionally biased region" description="Polar residues" evidence="1">
    <location>
        <begin position="176"/>
        <end position="202"/>
    </location>
</feature>
<dbReference type="PROSITE" id="PS50053">
    <property type="entry name" value="UBIQUITIN_2"/>
    <property type="match status" value="8"/>
</dbReference>
<dbReference type="CDD" id="cd17039">
    <property type="entry name" value="Ubl_ubiquitin_like"/>
    <property type="match status" value="7"/>
</dbReference>
<reference evidence="3" key="2">
    <citation type="submission" date="2017-05" db="UniProtKB">
        <authorList>
            <consortium name="EnsemblMetazoa"/>
        </authorList>
    </citation>
    <scope>IDENTIFICATION</scope>
</reference>
<dbReference type="PRINTS" id="PR00348">
    <property type="entry name" value="UBIQUITIN"/>
</dbReference>
<dbReference type="KEGG" id="aqu:100631684"/>
<feature type="domain" description="Ubiquitin-like" evidence="2">
    <location>
        <begin position="626"/>
        <end position="691"/>
    </location>
</feature>
<accession>A0A1X7VVC7</accession>
<dbReference type="PANTHER" id="PTHR10666">
    <property type="entry name" value="UBIQUITIN"/>
    <property type="match status" value="1"/>
</dbReference>
<proteinExistence type="predicted"/>
<evidence type="ECO:0000313" key="3">
    <source>
        <dbReference type="EnsemblMetazoa" id="Aqu2.1.43824_001"/>
    </source>
</evidence>
<feature type="domain" description="Ubiquitin-like" evidence="2">
    <location>
        <begin position="5"/>
        <end position="81"/>
    </location>
</feature>
<dbReference type="EnsemblMetazoa" id="Aqu2.1.43824_001">
    <property type="protein sequence ID" value="Aqu2.1.43824_001"/>
    <property type="gene ID" value="Aqu2.1.43824"/>
</dbReference>
<dbReference type="STRING" id="400682.A0A1X7VVC7"/>
<feature type="region of interest" description="Disordered" evidence="1">
    <location>
        <begin position="161"/>
        <end position="212"/>
    </location>
</feature>
<evidence type="ECO:0000256" key="1">
    <source>
        <dbReference type="SAM" id="MobiDB-lite"/>
    </source>
</evidence>
<feature type="domain" description="Ubiquitin-like" evidence="2">
    <location>
        <begin position="384"/>
        <end position="459"/>
    </location>
</feature>
<dbReference type="SMART" id="SM00213">
    <property type="entry name" value="UBQ"/>
    <property type="match status" value="7"/>
</dbReference>
<feature type="domain" description="Ubiquitin-like" evidence="2">
    <location>
        <begin position="542"/>
        <end position="600"/>
    </location>
</feature>
<organism evidence="3">
    <name type="scientific">Amphimedon queenslandica</name>
    <name type="common">Sponge</name>
    <dbReference type="NCBI Taxonomy" id="400682"/>
    <lineage>
        <taxon>Eukaryota</taxon>
        <taxon>Metazoa</taxon>
        <taxon>Porifera</taxon>
        <taxon>Demospongiae</taxon>
        <taxon>Heteroscleromorpha</taxon>
        <taxon>Haplosclerida</taxon>
        <taxon>Niphatidae</taxon>
        <taxon>Amphimedon</taxon>
    </lineage>
</organism>
<reference evidence="4" key="1">
    <citation type="journal article" date="2010" name="Nature">
        <title>The Amphimedon queenslandica genome and the evolution of animal complexity.</title>
        <authorList>
            <person name="Srivastava M."/>
            <person name="Simakov O."/>
            <person name="Chapman J."/>
            <person name="Fahey B."/>
            <person name="Gauthier M.E."/>
            <person name="Mitros T."/>
            <person name="Richards G.S."/>
            <person name="Conaco C."/>
            <person name="Dacre M."/>
            <person name="Hellsten U."/>
            <person name="Larroux C."/>
            <person name="Putnam N.H."/>
            <person name="Stanke M."/>
            <person name="Adamska M."/>
            <person name="Darling A."/>
            <person name="Degnan S.M."/>
            <person name="Oakley T.H."/>
            <person name="Plachetzki D.C."/>
            <person name="Zhai Y."/>
            <person name="Adamski M."/>
            <person name="Calcino A."/>
            <person name="Cummins S.F."/>
            <person name="Goodstein D.M."/>
            <person name="Harris C."/>
            <person name="Jackson D.J."/>
            <person name="Leys S.P."/>
            <person name="Shu S."/>
            <person name="Woodcroft B.J."/>
            <person name="Vervoort M."/>
            <person name="Kosik K.S."/>
            <person name="Manning G."/>
            <person name="Degnan B.M."/>
            <person name="Rokhsar D.S."/>
        </authorList>
    </citation>
    <scope>NUCLEOTIDE SEQUENCE [LARGE SCALE GENOMIC DNA]</scope>
</reference>
<sequence>MAAVLQVLVKTISGRCLVLDLSPRTTIRELKERIEEKEQISPEQQKLAFAGQVLENPSLSLQHYKVTNGATIHLVITSTGLKGEIMTIYVKTLTGRVVSVQIDPTSTVRDAKERIRQKEGVPVEQQQLIFSGRTLENDRSIDSYNIQKDSTVHLVIKLNSSNESGQSASSARHPSHTTQLPPVPPHSQSSSTRQNWSNEVQRSSSSSSSSSWLTVITPSGREVRLDSVDIERMSVFELKRSVSAKERVPPDHQVLVYNKTQMQNSHPLSFYRLTPGSDIYLSYTNSSKMNLYVKTLSGDTFMLSPSIYQSVNDIKEELRIKHKLNINNQRLVFHGVLLDESSMLYECNLPNQCTMHIIKDPNARDTSPPPPPVSRQYQQQAPPIPILFRTLRGDIVTLLTYPNERVRDLKRRLQEREGFPRGPMNLVLGGLELRDEAFIEEYKLQQDSTLLVTFKVPKGLELSAVDMSNDELIPIDGIKVDDRVEYLENEIRRLFKIDDGMALSLVLNSDILTPQSVLSQYVIPKNPVVQVYKHNKREEKKRSLTVCTVTGIKSSCDLYLSQSKVIDLKAIIQDRLLVPTNEQVLVKRGVILEDYLYLNEALASKEGEEDDERYKIMLFTKVQATRTITVILSNGSPVNLRMQSHQTILDLKGLLNDRTVQPEQQVIRHGGHILEDHYCIGDYLLPEGARLTCTSLTSQHIHVFNVHASGHRVKKFCVESQSSLRVLKLLVAAEFSIPLDRLRLLFCGDLLYNEKPVDQYGFPTPCTLWADSSNKN</sequence>
<dbReference type="eggNOG" id="KOG0001">
    <property type="taxonomic scope" value="Eukaryota"/>
</dbReference>
<dbReference type="SUPFAM" id="SSF54236">
    <property type="entry name" value="Ubiquitin-like"/>
    <property type="match status" value="8"/>
</dbReference>
<feature type="domain" description="Ubiquitin-like" evidence="2">
    <location>
        <begin position="289"/>
        <end position="358"/>
    </location>
</feature>
<gene>
    <name evidence="3" type="primary">100631684</name>
</gene>
<name>A0A1X7VVC7_AMPQE</name>
<dbReference type="OrthoDB" id="428577at2759"/>
<feature type="compositionally biased region" description="Low complexity" evidence="1">
    <location>
        <begin position="161"/>
        <end position="171"/>
    </location>
</feature>
<protein>
    <recommendedName>
        <fullName evidence="2">Ubiquitin-like domain-containing protein</fullName>
    </recommendedName>
</protein>
<feature type="domain" description="Ubiquitin-like" evidence="2">
    <location>
        <begin position="234"/>
        <end position="281"/>
    </location>
</feature>
<feature type="domain" description="Ubiquitin-like" evidence="2">
    <location>
        <begin position="86"/>
        <end position="161"/>
    </location>
</feature>
<dbReference type="InterPro" id="IPR019956">
    <property type="entry name" value="Ubiquitin_dom"/>
</dbReference>
<dbReference type="Proteomes" id="UP000007879">
    <property type="component" value="Unassembled WGS sequence"/>
</dbReference>
<dbReference type="AlphaFoldDB" id="A0A1X7VVC7"/>
<dbReference type="InParanoid" id="A0A1X7VVC7"/>
<dbReference type="InterPro" id="IPR000626">
    <property type="entry name" value="Ubiquitin-like_dom"/>
</dbReference>
<dbReference type="InterPro" id="IPR029071">
    <property type="entry name" value="Ubiquitin-like_domsf"/>
</dbReference>
<dbReference type="InterPro" id="IPR050158">
    <property type="entry name" value="Ubiquitin_ubiquitin-like"/>
</dbReference>
<dbReference type="Gene3D" id="3.10.20.90">
    <property type="entry name" value="Phosphatidylinositol 3-kinase Catalytic Subunit, Chain A, domain 1"/>
    <property type="match status" value="7"/>
</dbReference>
<dbReference type="FunFam" id="3.10.20.90:FF:000205">
    <property type="entry name" value="2'-5'-oligoadenylate synthase-like protein 2"/>
    <property type="match status" value="1"/>
</dbReference>
<dbReference type="Pfam" id="PF00240">
    <property type="entry name" value="ubiquitin"/>
    <property type="match status" value="7"/>
</dbReference>